<proteinExistence type="predicted"/>
<organism evidence="1">
    <name type="scientific">marine sediment metagenome</name>
    <dbReference type="NCBI Taxonomy" id="412755"/>
    <lineage>
        <taxon>unclassified sequences</taxon>
        <taxon>metagenomes</taxon>
        <taxon>ecological metagenomes</taxon>
    </lineage>
</organism>
<protein>
    <recommendedName>
        <fullName evidence="2">Polysaccharide pyruvyl transferase domain-containing protein</fullName>
    </recommendedName>
</protein>
<reference evidence="1" key="1">
    <citation type="journal article" date="2014" name="Front. Microbiol.">
        <title>High frequency of phylogenetically diverse reductive dehalogenase-homologous genes in deep subseafloor sedimentary metagenomes.</title>
        <authorList>
            <person name="Kawai M."/>
            <person name="Futagami T."/>
            <person name="Toyoda A."/>
            <person name="Takaki Y."/>
            <person name="Nishi S."/>
            <person name="Hori S."/>
            <person name="Arai W."/>
            <person name="Tsubouchi T."/>
            <person name="Morono Y."/>
            <person name="Uchiyama I."/>
            <person name="Ito T."/>
            <person name="Fujiyama A."/>
            <person name="Inagaki F."/>
            <person name="Takami H."/>
        </authorList>
    </citation>
    <scope>NUCLEOTIDE SEQUENCE</scope>
    <source>
        <strain evidence="1">Expedition CK06-06</strain>
    </source>
</reference>
<dbReference type="EMBL" id="BARS01033326">
    <property type="protein sequence ID" value="GAG24702.1"/>
    <property type="molecule type" value="Genomic_DNA"/>
</dbReference>
<gene>
    <name evidence="1" type="ORF">S01H1_51635</name>
</gene>
<feature type="non-terminal residue" evidence="1">
    <location>
        <position position="103"/>
    </location>
</feature>
<accession>X0WN88</accession>
<name>X0WN88_9ZZZZ</name>
<dbReference type="AlphaFoldDB" id="X0WN88"/>
<evidence type="ECO:0000313" key="1">
    <source>
        <dbReference type="EMBL" id="GAG24702.1"/>
    </source>
</evidence>
<comment type="caution">
    <text evidence="1">The sequence shown here is derived from an EMBL/GenBank/DDBJ whole genome shotgun (WGS) entry which is preliminary data.</text>
</comment>
<evidence type="ECO:0008006" key="2">
    <source>
        <dbReference type="Google" id="ProtNLM"/>
    </source>
</evidence>
<sequence>MIETTNILITNAHSANRGDEAAIRGMIGSLKKFIPNAKFTVLSNSPNSCDLQGDVEILPFFFVSGRKAILKCLLWILIRRFGINIERFGSRESLKILQRANSA</sequence>